<keyword evidence="2" id="KW-0732">Signal</keyword>
<keyword evidence="4" id="KW-1185">Reference proteome</keyword>
<gene>
    <name evidence="3" type="ORF">GRI72_00275</name>
</gene>
<organism evidence="3 4">
    <name type="scientific">Pelagerythrobacter marinus</name>
    <dbReference type="NCBI Taxonomy" id="538382"/>
    <lineage>
        <taxon>Bacteria</taxon>
        <taxon>Pseudomonadati</taxon>
        <taxon>Pseudomonadota</taxon>
        <taxon>Alphaproteobacteria</taxon>
        <taxon>Sphingomonadales</taxon>
        <taxon>Erythrobacteraceae</taxon>
        <taxon>Pelagerythrobacter</taxon>
    </lineage>
</organism>
<dbReference type="PANTHER" id="PTHR12151">
    <property type="entry name" value="ELECTRON TRANSPORT PROTIN SCO1/SENC FAMILY MEMBER"/>
    <property type="match status" value="1"/>
</dbReference>
<feature type="chain" id="PRO_5045735148" evidence="2">
    <location>
        <begin position="23"/>
        <end position="207"/>
    </location>
</feature>
<dbReference type="PANTHER" id="PTHR12151:SF25">
    <property type="entry name" value="LINALOOL DEHYDRATASE_ISOMERASE DOMAIN-CONTAINING PROTEIN"/>
    <property type="match status" value="1"/>
</dbReference>
<evidence type="ECO:0000256" key="2">
    <source>
        <dbReference type="SAM" id="SignalP"/>
    </source>
</evidence>
<evidence type="ECO:0000313" key="3">
    <source>
        <dbReference type="EMBL" id="MXO67271.1"/>
    </source>
</evidence>
<evidence type="ECO:0000256" key="1">
    <source>
        <dbReference type="ARBA" id="ARBA00010996"/>
    </source>
</evidence>
<accession>A0ABW9UQW5</accession>
<dbReference type="InterPro" id="IPR003782">
    <property type="entry name" value="SCO1/SenC"/>
</dbReference>
<name>A0ABW9UQW5_9SPHN</name>
<dbReference type="CDD" id="cd02968">
    <property type="entry name" value="SCO"/>
    <property type="match status" value="1"/>
</dbReference>
<dbReference type="InterPro" id="IPR036249">
    <property type="entry name" value="Thioredoxin-like_sf"/>
</dbReference>
<sequence length="207" mass="22267">MKRRAMPLPIMPSLRRAALALAGALALTACDSQPTLESAPLHGAAIGGPFALTGQDGAVHRWADYDGQWRIVYFGYTYCPDICPTDVQRLSQGLMQFEDANPQRGAGVQPIFITIDPARDTPDTLAQFASNFHPRLVALTGSEDEIAQTAKAFGVYFSRGREGEGGAYDMNHSNIAYLFAPDGAPVAILPTSEGADAIAAELDRWVR</sequence>
<proteinExistence type="inferred from homology"/>
<reference evidence="3 4" key="1">
    <citation type="submission" date="2019-12" db="EMBL/GenBank/DDBJ databases">
        <title>Genomic-based taxomic classification of the family Erythrobacteraceae.</title>
        <authorList>
            <person name="Xu L."/>
        </authorList>
    </citation>
    <scope>NUCLEOTIDE SEQUENCE [LARGE SCALE GENOMIC DNA]</scope>
    <source>
        <strain evidence="3 4">H32</strain>
    </source>
</reference>
<dbReference type="Gene3D" id="3.40.30.10">
    <property type="entry name" value="Glutaredoxin"/>
    <property type="match status" value="1"/>
</dbReference>
<feature type="signal peptide" evidence="2">
    <location>
        <begin position="1"/>
        <end position="22"/>
    </location>
</feature>
<dbReference type="SUPFAM" id="SSF52833">
    <property type="entry name" value="Thioredoxin-like"/>
    <property type="match status" value="1"/>
</dbReference>
<evidence type="ECO:0000313" key="4">
    <source>
        <dbReference type="Proteomes" id="UP000444401"/>
    </source>
</evidence>
<dbReference type="Pfam" id="PF02630">
    <property type="entry name" value="SCO1-SenC"/>
    <property type="match status" value="1"/>
</dbReference>
<comment type="similarity">
    <text evidence="1">Belongs to the SCO1/2 family.</text>
</comment>
<protein>
    <submittedName>
        <fullName evidence="3">Redoxin domain-containing protein</fullName>
    </submittedName>
</protein>
<dbReference type="Proteomes" id="UP000444401">
    <property type="component" value="Unassembled WGS sequence"/>
</dbReference>
<dbReference type="EMBL" id="WTYO01000001">
    <property type="protein sequence ID" value="MXO67271.1"/>
    <property type="molecule type" value="Genomic_DNA"/>
</dbReference>
<dbReference type="PROSITE" id="PS51257">
    <property type="entry name" value="PROKAR_LIPOPROTEIN"/>
    <property type="match status" value="1"/>
</dbReference>
<comment type="caution">
    <text evidence="3">The sequence shown here is derived from an EMBL/GenBank/DDBJ whole genome shotgun (WGS) entry which is preliminary data.</text>
</comment>